<dbReference type="InterPro" id="IPR013320">
    <property type="entry name" value="ConA-like_dom_sf"/>
</dbReference>
<keyword evidence="4" id="KW-0472">Membrane</keyword>
<protein>
    <submittedName>
        <fullName evidence="6">Family 16 glycosylhydrolase</fullName>
    </submittedName>
</protein>
<dbReference type="EMBL" id="JACOOQ010000017">
    <property type="protein sequence ID" value="MBC5640792.1"/>
    <property type="molecule type" value="Genomic_DNA"/>
</dbReference>
<dbReference type="InterPro" id="IPR050546">
    <property type="entry name" value="Glycosyl_Hydrlase_16"/>
</dbReference>
<dbReference type="Pfam" id="PF00722">
    <property type="entry name" value="Glyco_hydro_16"/>
    <property type="match status" value="1"/>
</dbReference>
<dbReference type="Gene3D" id="1.20.1270.90">
    <property type="entry name" value="AF1782-like"/>
    <property type="match status" value="1"/>
</dbReference>
<organism evidence="6 7">
    <name type="scientific">Clostridium lentum</name>
    <dbReference type="NCBI Taxonomy" id="2763037"/>
    <lineage>
        <taxon>Bacteria</taxon>
        <taxon>Bacillati</taxon>
        <taxon>Bacillota</taxon>
        <taxon>Clostridia</taxon>
        <taxon>Eubacteriales</taxon>
        <taxon>Clostridiaceae</taxon>
        <taxon>Clostridium</taxon>
    </lineage>
</organism>
<evidence type="ECO:0000313" key="6">
    <source>
        <dbReference type="EMBL" id="MBC5640792.1"/>
    </source>
</evidence>
<evidence type="ECO:0000259" key="5">
    <source>
        <dbReference type="PROSITE" id="PS51762"/>
    </source>
</evidence>
<dbReference type="Gene3D" id="2.60.120.260">
    <property type="entry name" value="Galactose-binding domain-like"/>
    <property type="match status" value="3"/>
</dbReference>
<keyword evidence="4" id="KW-1133">Transmembrane helix</keyword>
<reference evidence="6" key="1">
    <citation type="submission" date="2020-08" db="EMBL/GenBank/DDBJ databases">
        <title>Genome public.</title>
        <authorList>
            <person name="Liu C."/>
            <person name="Sun Q."/>
        </authorList>
    </citation>
    <scope>NUCLEOTIDE SEQUENCE</scope>
    <source>
        <strain evidence="6">NSJ-42</strain>
    </source>
</reference>
<evidence type="ECO:0000256" key="3">
    <source>
        <dbReference type="SAM" id="MobiDB-lite"/>
    </source>
</evidence>
<feature type="region of interest" description="Disordered" evidence="3">
    <location>
        <begin position="851"/>
        <end position="899"/>
    </location>
</feature>
<accession>A0A8I0AES7</accession>
<dbReference type="AlphaFoldDB" id="A0A8I0AES7"/>
<evidence type="ECO:0000313" key="7">
    <source>
        <dbReference type="Proteomes" id="UP000662088"/>
    </source>
</evidence>
<dbReference type="SUPFAM" id="SSF49785">
    <property type="entry name" value="Galactose-binding domain-like"/>
    <property type="match status" value="3"/>
</dbReference>
<feature type="compositionally biased region" description="Low complexity" evidence="3">
    <location>
        <begin position="868"/>
        <end position="885"/>
    </location>
</feature>
<evidence type="ECO:0000256" key="4">
    <source>
        <dbReference type="SAM" id="Phobius"/>
    </source>
</evidence>
<evidence type="ECO:0000256" key="2">
    <source>
        <dbReference type="ARBA" id="ARBA00022801"/>
    </source>
</evidence>
<feature type="transmembrane region" description="Helical" evidence="4">
    <location>
        <begin position="907"/>
        <end position="926"/>
    </location>
</feature>
<comment type="caution">
    <text evidence="6">The sequence shown here is derived from an EMBL/GenBank/DDBJ whole genome shotgun (WGS) entry which is preliminary data.</text>
</comment>
<name>A0A8I0AES7_9CLOT</name>
<dbReference type="InterPro" id="IPR000757">
    <property type="entry name" value="Beta-glucanase-like"/>
</dbReference>
<dbReference type="InterPro" id="IPR003305">
    <property type="entry name" value="CenC_carb-bd"/>
</dbReference>
<proteinExistence type="inferred from homology"/>
<keyword evidence="4" id="KW-0812">Transmembrane</keyword>
<dbReference type="Gene3D" id="2.60.120.200">
    <property type="match status" value="1"/>
</dbReference>
<dbReference type="PANTHER" id="PTHR10963">
    <property type="entry name" value="GLYCOSYL HYDROLASE-RELATED"/>
    <property type="match status" value="1"/>
</dbReference>
<comment type="similarity">
    <text evidence="1">Belongs to the glycosyl hydrolase 16 family.</text>
</comment>
<sequence>MKKKICNVLVGTLVTSMMSNTVNVSNVYADSNIDFMKETSEDWKLVWEDNFDGDSLNMEDWNYETHEPGWVNNELQEYTDSTDNIYVKDGELVLKAIKDETEDGVKYTSGKVTTQNKRDYKYGRFEARLKVPEGQGLWPAFWMMPTDENLYGSWPRCGEIDIMEVLGHEPEKAYGTIHYGNPHREQQGTYILDGTTFADDYHVFSVEWEPSEMRFYIDGNLYHTVNDWYTKQEGDDEKTYPAPFDQTFYLQFNLAVGGNWPGNPDETTDFENAELKVDYVKVYQLDSYDENVTKPEKEPVDLRDPDATGNYINNGDFSVNEDLTDNEGWIKLTTLGGRGESIIENNKIILTTEEVGKENYSLQLVQPQLPLKQYGEYRLTFDARADEDRTMIVNVTSPDRGYVRQFEDTVVNLTNELQSYSYDFIMKDIDEANGRVEFSYGNQGSLATIEISNVRLEKIGQHEAEDNNKKTVLPDGNYVYNGTFDVGQDRMKYWDIESTIDNVSIGVPNINNSRELKVDVKENPASLSDVIVKQTDLAIAKNKEYTLSFDAYGEEDKTIKAQINGESFEANITTEKTNFKYKFKTGEVLNNSNLELLLGAYGVTYIDNVRIKETGLITNGDFGNGFAKWELFADSSVSSKVSSSIDNSTGDPSARIDIQDTGDADWKIQLKQSNVKLEKGKKYVLSLDAKSTIDRSIMFTIQRDGSSDNDWRPYSPNEIVELKGEYNKYQVIFEMTEESDENSIFSIAMGAVNGTQITDEHSINIDNVKLEEYIPLVTENLFNTIKNAKVIVYSDEFDEIVEEDREKLIAALNEAEEVYENAVSENPTVTQEIIDNAEQNLKNIMDNLRKEEQKEPGQDDNNQDENNKPGNNKPGDNKPGNNKPGADNKNEGINKNNKSLVNTGSEAHVIILASALVMVAVGVKIIKRKKSIN</sequence>
<dbReference type="GO" id="GO:0005975">
    <property type="term" value="P:carbohydrate metabolic process"/>
    <property type="evidence" value="ECO:0007669"/>
    <property type="project" value="InterPro"/>
</dbReference>
<dbReference type="RefSeq" id="WP_186835401.1">
    <property type="nucleotide sequence ID" value="NZ_JACOOQ010000017.1"/>
</dbReference>
<dbReference type="SUPFAM" id="SSF49899">
    <property type="entry name" value="Concanavalin A-like lectins/glucanases"/>
    <property type="match status" value="1"/>
</dbReference>
<dbReference type="PROSITE" id="PS51762">
    <property type="entry name" value="GH16_2"/>
    <property type="match status" value="1"/>
</dbReference>
<keyword evidence="7" id="KW-1185">Reference proteome</keyword>
<evidence type="ECO:0000256" key="1">
    <source>
        <dbReference type="ARBA" id="ARBA00006865"/>
    </source>
</evidence>
<gene>
    <name evidence="6" type="ORF">H8R92_10235</name>
</gene>
<dbReference type="Pfam" id="PF02018">
    <property type="entry name" value="CBM_4_9"/>
    <property type="match status" value="2"/>
</dbReference>
<dbReference type="GO" id="GO:0004553">
    <property type="term" value="F:hydrolase activity, hydrolyzing O-glycosyl compounds"/>
    <property type="evidence" value="ECO:0007669"/>
    <property type="project" value="InterPro"/>
</dbReference>
<feature type="domain" description="GH16" evidence="5">
    <location>
        <begin position="29"/>
        <end position="288"/>
    </location>
</feature>
<dbReference type="PANTHER" id="PTHR10963:SF55">
    <property type="entry name" value="GLYCOSIDE HYDROLASE FAMILY 16 PROTEIN"/>
    <property type="match status" value="1"/>
</dbReference>
<keyword evidence="2 6" id="KW-0378">Hydrolase</keyword>
<dbReference type="Proteomes" id="UP000662088">
    <property type="component" value="Unassembled WGS sequence"/>
</dbReference>
<dbReference type="InterPro" id="IPR008979">
    <property type="entry name" value="Galactose-bd-like_sf"/>
</dbReference>
<dbReference type="CDD" id="cd08023">
    <property type="entry name" value="GH16_laminarinase_like"/>
    <property type="match status" value="1"/>
</dbReference>